<protein>
    <recommendedName>
        <fullName evidence="3">C3H1-type domain-containing protein</fullName>
    </recommendedName>
</protein>
<evidence type="ECO:0000313" key="1">
    <source>
        <dbReference type="EMBL" id="CAK9024031.1"/>
    </source>
</evidence>
<accession>A0ABP0KB51</accession>
<evidence type="ECO:0008006" key="3">
    <source>
        <dbReference type="Google" id="ProtNLM"/>
    </source>
</evidence>
<reference evidence="1 2" key="1">
    <citation type="submission" date="2024-02" db="EMBL/GenBank/DDBJ databases">
        <authorList>
            <person name="Chen Y."/>
            <person name="Shah S."/>
            <person name="Dougan E. K."/>
            <person name="Thang M."/>
            <person name="Chan C."/>
        </authorList>
    </citation>
    <scope>NUCLEOTIDE SEQUENCE [LARGE SCALE GENOMIC DNA]</scope>
</reference>
<gene>
    <name evidence="1" type="ORF">SCF082_LOCUS16446</name>
</gene>
<dbReference type="Proteomes" id="UP001642464">
    <property type="component" value="Unassembled WGS sequence"/>
</dbReference>
<name>A0ABP0KB51_9DINO</name>
<evidence type="ECO:0000313" key="2">
    <source>
        <dbReference type="Proteomes" id="UP001642464"/>
    </source>
</evidence>
<comment type="caution">
    <text evidence="1">The sequence shown here is derived from an EMBL/GenBank/DDBJ whole genome shotgun (WGS) entry which is preliminary data.</text>
</comment>
<organism evidence="1 2">
    <name type="scientific">Durusdinium trenchii</name>
    <dbReference type="NCBI Taxonomy" id="1381693"/>
    <lineage>
        <taxon>Eukaryota</taxon>
        <taxon>Sar</taxon>
        <taxon>Alveolata</taxon>
        <taxon>Dinophyceae</taxon>
        <taxon>Suessiales</taxon>
        <taxon>Symbiodiniaceae</taxon>
        <taxon>Durusdinium</taxon>
    </lineage>
</organism>
<keyword evidence="2" id="KW-1185">Reference proteome</keyword>
<sequence>MGHPEMCQAPCVHMMKNGSCHFGLACGFCHFQHGKKKKLDKGQRTMMHEAGEGRRLAIIIPHVVEKLEKLGDQQALNLVRLLQEEVEKASPTRSGAWEKKLQQAQISGRLERMNISALMDLVTECLPEHVNQAYIALQRRQRLDMILPHIIKKFEKISDPEATKLVVLLQQQCSQATAEVSGAWLKKLRQVQIHRSLERMNASALLDLLSGYVQEDIFHALHKLRQNHFISPCQETFDSFFDGRITVFSL</sequence>
<dbReference type="EMBL" id="CAXAMM010010713">
    <property type="protein sequence ID" value="CAK9024031.1"/>
    <property type="molecule type" value="Genomic_DNA"/>
</dbReference>
<proteinExistence type="predicted"/>